<name>A0A087G7X2_ARAAL</name>
<dbReference type="Proteomes" id="UP000029120">
    <property type="component" value="Chromosome 8"/>
</dbReference>
<feature type="region of interest" description="Disordered" evidence="2">
    <location>
        <begin position="1"/>
        <end position="41"/>
    </location>
</feature>
<dbReference type="AlphaFoldDB" id="A0A087G7X2"/>
<feature type="coiled-coil region" evidence="1">
    <location>
        <begin position="219"/>
        <end position="260"/>
    </location>
</feature>
<reference evidence="4" key="1">
    <citation type="journal article" date="2015" name="Nat. Plants">
        <title>Genome expansion of Arabis alpina linked with retrotransposition and reduced symmetric DNA methylation.</title>
        <authorList>
            <person name="Willing E.M."/>
            <person name="Rawat V."/>
            <person name="Mandakova T."/>
            <person name="Maumus F."/>
            <person name="James G.V."/>
            <person name="Nordstroem K.J."/>
            <person name="Becker C."/>
            <person name="Warthmann N."/>
            <person name="Chica C."/>
            <person name="Szarzynska B."/>
            <person name="Zytnicki M."/>
            <person name="Albani M.C."/>
            <person name="Kiefer C."/>
            <person name="Bergonzi S."/>
            <person name="Castaings L."/>
            <person name="Mateos J.L."/>
            <person name="Berns M.C."/>
            <person name="Bujdoso N."/>
            <person name="Piofczyk T."/>
            <person name="de Lorenzo L."/>
            <person name="Barrero-Sicilia C."/>
            <person name="Mateos I."/>
            <person name="Piednoel M."/>
            <person name="Hagmann J."/>
            <person name="Chen-Min-Tao R."/>
            <person name="Iglesias-Fernandez R."/>
            <person name="Schuster S.C."/>
            <person name="Alonso-Blanco C."/>
            <person name="Roudier F."/>
            <person name="Carbonero P."/>
            <person name="Paz-Ares J."/>
            <person name="Davis S.J."/>
            <person name="Pecinka A."/>
            <person name="Quesneville H."/>
            <person name="Colot V."/>
            <person name="Lysak M.A."/>
            <person name="Weigel D."/>
            <person name="Coupland G."/>
            <person name="Schneeberger K."/>
        </authorList>
    </citation>
    <scope>NUCLEOTIDE SEQUENCE [LARGE SCALE GENOMIC DNA]</scope>
    <source>
        <strain evidence="4">cv. Pajares</strain>
    </source>
</reference>
<evidence type="ECO:0000256" key="2">
    <source>
        <dbReference type="SAM" id="MobiDB-lite"/>
    </source>
</evidence>
<organism evidence="3 4">
    <name type="scientific">Arabis alpina</name>
    <name type="common">Alpine rock-cress</name>
    <dbReference type="NCBI Taxonomy" id="50452"/>
    <lineage>
        <taxon>Eukaryota</taxon>
        <taxon>Viridiplantae</taxon>
        <taxon>Streptophyta</taxon>
        <taxon>Embryophyta</taxon>
        <taxon>Tracheophyta</taxon>
        <taxon>Spermatophyta</taxon>
        <taxon>Magnoliopsida</taxon>
        <taxon>eudicotyledons</taxon>
        <taxon>Gunneridae</taxon>
        <taxon>Pentapetalae</taxon>
        <taxon>rosids</taxon>
        <taxon>malvids</taxon>
        <taxon>Brassicales</taxon>
        <taxon>Brassicaceae</taxon>
        <taxon>Arabideae</taxon>
        <taxon>Arabis</taxon>
    </lineage>
</organism>
<evidence type="ECO:0000313" key="3">
    <source>
        <dbReference type="EMBL" id="KFK25974.1"/>
    </source>
</evidence>
<dbReference type="Gramene" id="KFK25974">
    <property type="protein sequence ID" value="KFK25974"/>
    <property type="gene ID" value="AALP_AA8G187000"/>
</dbReference>
<evidence type="ECO:0000256" key="1">
    <source>
        <dbReference type="SAM" id="Coils"/>
    </source>
</evidence>
<dbReference type="EMBL" id="CM002876">
    <property type="protein sequence ID" value="KFK25974.1"/>
    <property type="molecule type" value="Genomic_DNA"/>
</dbReference>
<sequence length="413" mass="46404">MQRADDVSTQVSHPGESYKSKGPSDASRSKGKGKVYPVDKKDERKRIAAKAKADFEAGRIPIFLIGGTYDVQPFDARVTQSLGIPPPAFLRVSFDSLRRRSCQRTFTHVDPVLPLYNADPQHKATLISLIGGVGVNLPDPDTLSILELFIFDWAKDAINVISIGNRIFGAFEADVRKREKRIKTLASRSEMDAAWQEASRQMHRADSREATTSENQQTLNNLFDEASALKDEKQRLEEDIKKKDANLEVTSAEVTKLEADLEKFLLTEGHLRKERDEAHWQADQIASGSSAQSTKHSSRLERIRSYLVTLQAQEEAKAQPCYRRGDRISLERMVEVEYEFPLGLLENYIKEEKEYLAQVESFNVDSLGDDTLFPTSVPPPAGLPQDVASQVLERISEHGSFFPPLDKQDGDQV</sequence>
<gene>
    <name evidence="3" type="ordered locus">AALP_Aa8g187000</name>
</gene>
<protein>
    <submittedName>
        <fullName evidence="3">Uncharacterized protein</fullName>
    </submittedName>
</protein>
<proteinExistence type="predicted"/>
<keyword evidence="4" id="KW-1185">Reference proteome</keyword>
<accession>A0A087G7X2</accession>
<evidence type="ECO:0000313" key="4">
    <source>
        <dbReference type="Proteomes" id="UP000029120"/>
    </source>
</evidence>
<keyword evidence="1" id="KW-0175">Coiled coil</keyword>